<dbReference type="Proteomes" id="UP000675968">
    <property type="component" value="Unassembled WGS sequence"/>
</dbReference>
<feature type="region of interest" description="Disordered" evidence="1">
    <location>
        <begin position="18"/>
        <end position="38"/>
    </location>
</feature>
<evidence type="ECO:0000313" key="3">
    <source>
        <dbReference type="Proteomes" id="UP000675968"/>
    </source>
</evidence>
<reference evidence="2" key="2">
    <citation type="submission" date="2021-05" db="EMBL/GenBank/DDBJ databases">
        <title>Protein family content uncovers lineage relationships and bacterial pathway maintenance mechanisms in DPANN archaea.</title>
        <authorList>
            <person name="Castelle C.J."/>
            <person name="Meheust R."/>
            <person name="Jaffe A.L."/>
            <person name="Seitz K."/>
            <person name="Gong X."/>
            <person name="Baker B.J."/>
            <person name="Banfield J.F."/>
        </authorList>
    </citation>
    <scope>NUCLEOTIDE SEQUENCE</scope>
    <source>
        <strain evidence="2">RIFCSPLOWO2_01_FULL_AR10_48_17</strain>
    </source>
</reference>
<accession>A0A8T4L731</accession>
<evidence type="ECO:0000313" key="2">
    <source>
        <dbReference type="EMBL" id="MBS3061712.1"/>
    </source>
</evidence>
<organism evidence="2 3">
    <name type="scientific">Candidatus Iainarchaeum sp</name>
    <dbReference type="NCBI Taxonomy" id="3101447"/>
    <lineage>
        <taxon>Archaea</taxon>
        <taxon>Candidatus Iainarchaeota</taxon>
        <taxon>Candidatus Iainarchaeia</taxon>
        <taxon>Candidatus Iainarchaeales</taxon>
        <taxon>Candidatus Iainarchaeaceae</taxon>
        <taxon>Candidatus Iainarchaeum</taxon>
    </lineage>
</organism>
<proteinExistence type="predicted"/>
<protein>
    <submittedName>
        <fullName evidence="2">Uncharacterized protein</fullName>
    </submittedName>
</protein>
<dbReference type="EMBL" id="JAGVWC010000010">
    <property type="protein sequence ID" value="MBS3061712.1"/>
    <property type="molecule type" value="Genomic_DNA"/>
</dbReference>
<sequence>MGRRTLAVGKQISRRVPFGRAPATPKPSKGKLISENSGVKTNIPSQVTREINALYASSGKWSHPASIVADRLIAICVTHGVPLETIKTHFLRRVSDAAVLTALTKRIQALERTKKK</sequence>
<dbReference type="AlphaFoldDB" id="A0A8T4L731"/>
<gene>
    <name evidence="2" type="ORF">J4215_03965</name>
</gene>
<reference evidence="2" key="1">
    <citation type="submission" date="2021-03" db="EMBL/GenBank/DDBJ databases">
        <authorList>
            <person name="Jaffe A."/>
        </authorList>
    </citation>
    <scope>NUCLEOTIDE SEQUENCE</scope>
    <source>
        <strain evidence="2">RIFCSPLOWO2_01_FULL_AR10_48_17</strain>
    </source>
</reference>
<name>A0A8T4L731_9ARCH</name>
<comment type="caution">
    <text evidence="2">The sequence shown here is derived from an EMBL/GenBank/DDBJ whole genome shotgun (WGS) entry which is preliminary data.</text>
</comment>
<evidence type="ECO:0000256" key="1">
    <source>
        <dbReference type="SAM" id="MobiDB-lite"/>
    </source>
</evidence>